<keyword evidence="1" id="KW-0732">Signal</keyword>
<proteinExistence type="predicted"/>
<dbReference type="EMBL" id="CAJNOR010001493">
    <property type="protein sequence ID" value="CAF1152450.1"/>
    <property type="molecule type" value="Genomic_DNA"/>
</dbReference>
<keyword evidence="4" id="KW-1185">Reference proteome</keyword>
<evidence type="ECO:0000313" key="2">
    <source>
        <dbReference type="EMBL" id="CAF0955350.1"/>
    </source>
</evidence>
<accession>A0A814DG35</accession>
<name>A0A814DG35_ADIRI</name>
<comment type="caution">
    <text evidence="2">The sequence shown here is derived from an EMBL/GenBank/DDBJ whole genome shotgun (WGS) entry which is preliminary data.</text>
</comment>
<feature type="signal peptide" evidence="1">
    <location>
        <begin position="1"/>
        <end position="22"/>
    </location>
</feature>
<evidence type="ECO:0008006" key="6">
    <source>
        <dbReference type="Google" id="ProtNLM"/>
    </source>
</evidence>
<feature type="chain" id="PRO_5036224152" description="Secreted protein" evidence="1">
    <location>
        <begin position="23"/>
        <end position="84"/>
    </location>
</feature>
<evidence type="ECO:0000313" key="4">
    <source>
        <dbReference type="Proteomes" id="UP000663828"/>
    </source>
</evidence>
<dbReference type="AlphaFoldDB" id="A0A814DG35"/>
<protein>
    <recommendedName>
        <fullName evidence="6">Secreted protein</fullName>
    </recommendedName>
</protein>
<gene>
    <name evidence="2" type="ORF">EDS130_LOCUS12559</name>
    <name evidence="3" type="ORF">XAT740_LOCUS21027</name>
</gene>
<organism evidence="2 5">
    <name type="scientific">Adineta ricciae</name>
    <name type="common">Rotifer</name>
    <dbReference type="NCBI Taxonomy" id="249248"/>
    <lineage>
        <taxon>Eukaryota</taxon>
        <taxon>Metazoa</taxon>
        <taxon>Spiralia</taxon>
        <taxon>Gnathifera</taxon>
        <taxon>Rotifera</taxon>
        <taxon>Eurotatoria</taxon>
        <taxon>Bdelloidea</taxon>
        <taxon>Adinetida</taxon>
        <taxon>Adinetidae</taxon>
        <taxon>Adineta</taxon>
    </lineage>
</organism>
<dbReference type="Proteomes" id="UP000663852">
    <property type="component" value="Unassembled WGS sequence"/>
</dbReference>
<dbReference type="Proteomes" id="UP000663828">
    <property type="component" value="Unassembled WGS sequence"/>
</dbReference>
<evidence type="ECO:0000313" key="5">
    <source>
        <dbReference type="Proteomes" id="UP000663852"/>
    </source>
</evidence>
<evidence type="ECO:0000313" key="3">
    <source>
        <dbReference type="EMBL" id="CAF1152450.1"/>
    </source>
</evidence>
<dbReference type="EMBL" id="CAJNOJ010000048">
    <property type="protein sequence ID" value="CAF0955350.1"/>
    <property type="molecule type" value="Genomic_DNA"/>
</dbReference>
<evidence type="ECO:0000256" key="1">
    <source>
        <dbReference type="SAM" id="SignalP"/>
    </source>
</evidence>
<sequence>MMHLNIVRFVVFLIVCLAMIHAYPPSMSKTRWLPLRIARQHAVHDGRVDDYNNVVDGNDSDLNDSNGFATWLFRSRKFCCAPPL</sequence>
<dbReference type="OrthoDB" id="9981654at2759"/>
<reference evidence="2" key="1">
    <citation type="submission" date="2021-02" db="EMBL/GenBank/DDBJ databases">
        <authorList>
            <person name="Nowell W R."/>
        </authorList>
    </citation>
    <scope>NUCLEOTIDE SEQUENCE</scope>
</reference>